<dbReference type="InterPro" id="IPR020084">
    <property type="entry name" value="NUDIX_hydrolase_CS"/>
</dbReference>
<organism evidence="4 5">
    <name type="scientific">Ancylomarina subtilis</name>
    <dbReference type="NCBI Taxonomy" id="1639035"/>
    <lineage>
        <taxon>Bacteria</taxon>
        <taxon>Pseudomonadati</taxon>
        <taxon>Bacteroidota</taxon>
        <taxon>Bacteroidia</taxon>
        <taxon>Marinilabiliales</taxon>
        <taxon>Marinifilaceae</taxon>
        <taxon>Ancylomarina</taxon>
    </lineage>
</organism>
<dbReference type="GO" id="GO:0005829">
    <property type="term" value="C:cytosol"/>
    <property type="evidence" value="ECO:0007669"/>
    <property type="project" value="TreeGrafter"/>
</dbReference>
<dbReference type="FunFam" id="3.90.79.10:FF:000060">
    <property type="entry name" value="Nudix hydrolase 1"/>
    <property type="match status" value="1"/>
</dbReference>
<evidence type="ECO:0000256" key="1">
    <source>
        <dbReference type="ARBA" id="ARBA00022801"/>
    </source>
</evidence>
<dbReference type="AlphaFoldDB" id="A0A4Q7VIQ3"/>
<evidence type="ECO:0000313" key="4">
    <source>
        <dbReference type="EMBL" id="RZT96040.1"/>
    </source>
</evidence>
<proteinExistence type="inferred from homology"/>
<dbReference type="PANTHER" id="PTHR16099:SF5">
    <property type="entry name" value="NUCLEOTIDE TRIPHOSPHATE DIPHOSPHATASE NUDT15"/>
    <property type="match status" value="1"/>
</dbReference>
<dbReference type="InterPro" id="IPR000086">
    <property type="entry name" value="NUDIX_hydrolase_dom"/>
</dbReference>
<keyword evidence="5" id="KW-1185">Reference proteome</keyword>
<feature type="domain" description="Nudix hydrolase" evidence="3">
    <location>
        <begin position="3"/>
        <end position="141"/>
    </location>
</feature>
<dbReference type="EMBL" id="SHKN01000001">
    <property type="protein sequence ID" value="RZT96040.1"/>
    <property type="molecule type" value="Genomic_DNA"/>
</dbReference>
<dbReference type="RefSeq" id="WP_130305954.1">
    <property type="nucleotide sequence ID" value="NZ_SHKN01000001.1"/>
</dbReference>
<dbReference type="InterPro" id="IPR015797">
    <property type="entry name" value="NUDIX_hydrolase-like_dom_sf"/>
</dbReference>
<dbReference type="OrthoDB" id="9787476at2"/>
<dbReference type="Proteomes" id="UP000293562">
    <property type="component" value="Unassembled WGS sequence"/>
</dbReference>
<sequence>MESKRPKVGVGVAVIKEGRVLLGKRKNAHGDGTWAFPGGHLEYQECWEDCAIREILEETGLRIKNVRYGTVTNDIFQEEQKHYVTIVMLADYDFGDVNLMEPDKCERWEWFDWNNLPQSIFMTIQNLKRNNYNPITSSKIKD</sequence>
<evidence type="ECO:0000259" key="3">
    <source>
        <dbReference type="PROSITE" id="PS51462"/>
    </source>
</evidence>
<dbReference type="GO" id="GO:0035539">
    <property type="term" value="F:8-oxo-7,8-dihydrodeoxyguanosine triphosphate pyrophosphatase activity"/>
    <property type="evidence" value="ECO:0007669"/>
    <property type="project" value="TreeGrafter"/>
</dbReference>
<accession>A0A4Q7VIQ3</accession>
<gene>
    <name evidence="4" type="ORF">EV201_0671</name>
</gene>
<dbReference type="Pfam" id="PF00293">
    <property type="entry name" value="NUDIX"/>
    <property type="match status" value="1"/>
</dbReference>
<name>A0A4Q7VIQ3_9BACT</name>
<comment type="similarity">
    <text evidence="2">Belongs to the Nudix hydrolase family.</text>
</comment>
<dbReference type="PROSITE" id="PS00893">
    <property type="entry name" value="NUDIX_BOX"/>
    <property type="match status" value="1"/>
</dbReference>
<dbReference type="SUPFAM" id="SSF55811">
    <property type="entry name" value="Nudix"/>
    <property type="match status" value="1"/>
</dbReference>
<reference evidence="4 5" key="1">
    <citation type="submission" date="2019-02" db="EMBL/GenBank/DDBJ databases">
        <title>Genomic Encyclopedia of Type Strains, Phase IV (KMG-IV): sequencing the most valuable type-strain genomes for metagenomic binning, comparative biology and taxonomic classification.</title>
        <authorList>
            <person name="Goeker M."/>
        </authorList>
    </citation>
    <scope>NUCLEOTIDE SEQUENCE [LARGE SCALE GENOMIC DNA]</scope>
    <source>
        <strain evidence="4 5">DSM 28825</strain>
    </source>
</reference>
<evidence type="ECO:0000313" key="5">
    <source>
        <dbReference type="Proteomes" id="UP000293562"/>
    </source>
</evidence>
<dbReference type="PRINTS" id="PR00502">
    <property type="entry name" value="NUDIXFAMILY"/>
</dbReference>
<comment type="caution">
    <text evidence="4">The sequence shown here is derived from an EMBL/GenBank/DDBJ whole genome shotgun (WGS) entry which is preliminary data.</text>
</comment>
<dbReference type="Gene3D" id="3.90.79.10">
    <property type="entry name" value="Nucleoside Triphosphate Pyrophosphohydrolase"/>
    <property type="match status" value="1"/>
</dbReference>
<dbReference type="PROSITE" id="PS51462">
    <property type="entry name" value="NUDIX"/>
    <property type="match status" value="1"/>
</dbReference>
<evidence type="ECO:0000256" key="2">
    <source>
        <dbReference type="RuleBase" id="RU003476"/>
    </source>
</evidence>
<dbReference type="InterPro" id="IPR020476">
    <property type="entry name" value="Nudix_hydrolase"/>
</dbReference>
<dbReference type="CDD" id="cd04678">
    <property type="entry name" value="NUDIX_MTH2_Nudt15"/>
    <property type="match status" value="1"/>
</dbReference>
<keyword evidence="1 2" id="KW-0378">Hydrolase</keyword>
<dbReference type="PANTHER" id="PTHR16099">
    <property type="entry name" value="8-OXO-DGTP DIPHOSPHATES NUDT15"/>
    <property type="match status" value="1"/>
</dbReference>
<protein>
    <submittedName>
        <fullName evidence="4">8-oxo-dGTP diphosphatase</fullName>
    </submittedName>
</protein>
<dbReference type="GO" id="GO:0006203">
    <property type="term" value="P:dGTP catabolic process"/>
    <property type="evidence" value="ECO:0007669"/>
    <property type="project" value="TreeGrafter"/>
</dbReference>